<dbReference type="Gene3D" id="2.30.290.10">
    <property type="entry name" value="BH3618-like"/>
    <property type="match status" value="1"/>
</dbReference>
<dbReference type="PANTHER" id="PTHR39190:SF1">
    <property type="entry name" value="FLAGELLAR ASSEMBLY FACTOR FLIW"/>
    <property type="match status" value="1"/>
</dbReference>
<dbReference type="GO" id="GO:0006417">
    <property type="term" value="P:regulation of translation"/>
    <property type="evidence" value="ECO:0007669"/>
    <property type="project" value="UniProtKB-KW"/>
</dbReference>
<accession>A0A318XPX5</accession>
<keyword evidence="2 5" id="KW-1005">Bacterial flagellum biogenesis</keyword>
<evidence type="ECO:0000256" key="4">
    <source>
        <dbReference type="ARBA" id="ARBA00023186"/>
    </source>
</evidence>
<proteinExistence type="inferred from homology"/>
<dbReference type="HAMAP" id="MF_01185">
    <property type="entry name" value="FliW"/>
    <property type="match status" value="1"/>
</dbReference>
<comment type="subunit">
    <text evidence="5">Interacts with translational regulator CsrA and flagellin(s).</text>
</comment>
<comment type="function">
    <text evidence="5">Acts as an anti-CsrA protein, binds CsrA and prevents it from repressing translation of its target genes, one of which is flagellin. Binds to flagellin and participates in the assembly of the flagellum.</text>
</comment>
<dbReference type="AlphaFoldDB" id="A0A318XPX5"/>
<name>A0A318XPX5_9FIRM</name>
<keyword evidence="6" id="KW-0969">Cilium</keyword>
<dbReference type="GO" id="GO:0044780">
    <property type="term" value="P:bacterial-type flagellum assembly"/>
    <property type="evidence" value="ECO:0007669"/>
    <property type="project" value="UniProtKB-UniRule"/>
</dbReference>
<dbReference type="InterPro" id="IPR003775">
    <property type="entry name" value="Flagellar_assembly_factor_FliW"/>
</dbReference>
<dbReference type="SUPFAM" id="SSF141457">
    <property type="entry name" value="BH3618-like"/>
    <property type="match status" value="1"/>
</dbReference>
<gene>
    <name evidence="5" type="primary">fliW</name>
    <name evidence="6" type="ORF">LY28_00938</name>
</gene>
<keyword evidence="6" id="KW-0966">Cell projection</keyword>
<dbReference type="NCBIfam" id="NF009793">
    <property type="entry name" value="PRK13285.1-1"/>
    <property type="match status" value="1"/>
</dbReference>
<evidence type="ECO:0000256" key="5">
    <source>
        <dbReference type="HAMAP-Rule" id="MF_01185"/>
    </source>
</evidence>
<keyword evidence="1 5" id="KW-0963">Cytoplasm</keyword>
<evidence type="ECO:0000256" key="3">
    <source>
        <dbReference type="ARBA" id="ARBA00022845"/>
    </source>
</evidence>
<sequence length="148" mass="16939">MIVETKHFGKIEMKEENIVVFEEGIPGFEDIHRYGIINNEDPESPFCWIQAMEKQELAFALVDPFAIKKDYDFELNDENVAALGIEEPSQVEVYAVVVVPEDVSKISMNLKAPVIINKKNKKAAQVVLNSDKYTVRHFIIDELQNQEV</sequence>
<reference evidence="6 7" key="1">
    <citation type="submission" date="2018-06" db="EMBL/GenBank/DDBJ databases">
        <title>Genomic Encyclopedia of Type Strains, Phase I: the one thousand microbial genomes (KMG-I) project.</title>
        <authorList>
            <person name="Kyrpides N."/>
        </authorList>
    </citation>
    <scope>NUCLEOTIDE SEQUENCE [LARGE SCALE GENOMIC DNA]</scope>
    <source>
        <strain evidence="6 7">DSM 19573</strain>
    </source>
</reference>
<keyword evidence="3 5" id="KW-0810">Translation regulation</keyword>
<protein>
    <recommendedName>
        <fullName evidence="5">Flagellar assembly factor FliW</fullName>
    </recommendedName>
</protein>
<organism evidence="6 7">
    <name type="scientific">Ruminiclostridium sufflavum DSM 19573</name>
    <dbReference type="NCBI Taxonomy" id="1121337"/>
    <lineage>
        <taxon>Bacteria</taxon>
        <taxon>Bacillati</taxon>
        <taxon>Bacillota</taxon>
        <taxon>Clostridia</taxon>
        <taxon>Eubacteriales</taxon>
        <taxon>Oscillospiraceae</taxon>
        <taxon>Ruminiclostridium</taxon>
    </lineage>
</organism>
<comment type="similarity">
    <text evidence="5">Belongs to the FliW family.</text>
</comment>
<dbReference type="Pfam" id="PF02623">
    <property type="entry name" value="FliW"/>
    <property type="match status" value="1"/>
</dbReference>
<keyword evidence="4 5" id="KW-0143">Chaperone</keyword>
<evidence type="ECO:0000256" key="2">
    <source>
        <dbReference type="ARBA" id="ARBA00022795"/>
    </source>
</evidence>
<keyword evidence="7" id="KW-1185">Reference proteome</keyword>
<dbReference type="NCBIfam" id="NF009798">
    <property type="entry name" value="PRK13285.2-1"/>
    <property type="match status" value="1"/>
</dbReference>
<keyword evidence="6" id="KW-0282">Flagellum</keyword>
<evidence type="ECO:0000313" key="7">
    <source>
        <dbReference type="Proteomes" id="UP000248132"/>
    </source>
</evidence>
<evidence type="ECO:0000256" key="1">
    <source>
        <dbReference type="ARBA" id="ARBA00022490"/>
    </source>
</evidence>
<comment type="caution">
    <text evidence="6">The sequence shown here is derived from an EMBL/GenBank/DDBJ whole genome shotgun (WGS) entry which is preliminary data.</text>
</comment>
<dbReference type="PANTHER" id="PTHR39190">
    <property type="entry name" value="FLAGELLAR ASSEMBLY FACTOR FLIW"/>
    <property type="match status" value="1"/>
</dbReference>
<evidence type="ECO:0000313" key="6">
    <source>
        <dbReference type="EMBL" id="PYG89115.1"/>
    </source>
</evidence>
<dbReference type="OrthoDB" id="9801235at2"/>
<dbReference type="InterPro" id="IPR024046">
    <property type="entry name" value="Flagellar_assmbl_FliW_dom_sf"/>
</dbReference>
<dbReference type="GO" id="GO:0005737">
    <property type="term" value="C:cytoplasm"/>
    <property type="evidence" value="ECO:0007669"/>
    <property type="project" value="UniProtKB-SubCell"/>
</dbReference>
<dbReference type="RefSeq" id="WP_110461004.1">
    <property type="nucleotide sequence ID" value="NZ_QKMR01000004.1"/>
</dbReference>
<comment type="subcellular location">
    <subcellularLocation>
        <location evidence="5">Cytoplasm</location>
    </subcellularLocation>
</comment>
<dbReference type="Proteomes" id="UP000248132">
    <property type="component" value="Unassembled WGS sequence"/>
</dbReference>
<dbReference type="EMBL" id="QKMR01000004">
    <property type="protein sequence ID" value="PYG89115.1"/>
    <property type="molecule type" value="Genomic_DNA"/>
</dbReference>